<sequence length="45" mass="5127">MYVDLFPPPFIDESAGRNTVSLVNRQVFYKSGTSRLETSGKIEYI</sequence>
<evidence type="ECO:0000313" key="1">
    <source>
        <dbReference type="EMBL" id="EJZ41706.1"/>
    </source>
</evidence>
<protein>
    <submittedName>
        <fullName evidence="1">Uncharacterized protein</fullName>
    </submittedName>
</protein>
<comment type="caution">
    <text evidence="1">The sequence shown here is derived from an EMBL/GenBank/DDBJ whole genome shotgun (WGS) entry which is preliminary data.</text>
</comment>
<accession>A0ABP2RE30</accession>
<gene>
    <name evidence="1" type="ORF">LEP1GSC178_0604</name>
</gene>
<evidence type="ECO:0000313" key="2">
    <source>
        <dbReference type="Proteomes" id="UP000018720"/>
    </source>
</evidence>
<dbReference type="Proteomes" id="UP000018720">
    <property type="component" value="Unassembled WGS sequence"/>
</dbReference>
<reference evidence="1 2" key="1">
    <citation type="submission" date="2012-08" db="EMBL/GenBank/DDBJ databases">
        <authorList>
            <person name="Harkins D.M."/>
            <person name="Durkin A.S."/>
            <person name="Selengut J.D."/>
            <person name="Sanka R."/>
            <person name="DePew J."/>
            <person name="Purushe J."/>
            <person name="Matthias M.A."/>
            <person name="Vinetz J.M."/>
            <person name="Sutton G.G."/>
            <person name="Nelson W.C."/>
            <person name="Fouts D.E."/>
        </authorList>
    </citation>
    <scope>NUCLEOTIDE SEQUENCE [LARGE SCALE GENOMIC DNA]</scope>
    <source>
        <strain evidence="1 2">MMD4847</strain>
    </source>
</reference>
<keyword evidence="2" id="KW-1185">Reference proteome</keyword>
<organism evidence="1 2">
    <name type="scientific">Leptospira licerasiae str. MMD4847</name>
    <dbReference type="NCBI Taxonomy" id="1049971"/>
    <lineage>
        <taxon>Bacteria</taxon>
        <taxon>Pseudomonadati</taxon>
        <taxon>Spirochaetota</taxon>
        <taxon>Spirochaetia</taxon>
        <taxon>Leptospirales</taxon>
        <taxon>Leptospiraceae</taxon>
        <taxon>Leptospira</taxon>
    </lineage>
</organism>
<dbReference type="EMBL" id="AHOM02000008">
    <property type="protein sequence ID" value="EJZ41706.1"/>
    <property type="molecule type" value="Genomic_DNA"/>
</dbReference>
<proteinExistence type="predicted"/>
<name>A0ABP2RE30_9LEPT</name>